<gene>
    <name evidence="1" type="ordered locus">MAE_57510</name>
</gene>
<name>B0JI11_MICAN</name>
<dbReference type="EnsemblBacteria" id="BAG05573">
    <property type="protein sequence ID" value="BAG05573"/>
    <property type="gene ID" value="MAE_57510"/>
</dbReference>
<accession>B0JI11</accession>
<dbReference type="EMBL" id="AP009552">
    <property type="protein sequence ID" value="BAG05573.1"/>
    <property type="molecule type" value="Genomic_DNA"/>
</dbReference>
<keyword evidence="2" id="KW-1185">Reference proteome</keyword>
<evidence type="ECO:0000313" key="2">
    <source>
        <dbReference type="Proteomes" id="UP000001510"/>
    </source>
</evidence>
<dbReference type="PaxDb" id="449447-MAE_57510"/>
<evidence type="ECO:0000313" key="1">
    <source>
        <dbReference type="EMBL" id="BAG05573.1"/>
    </source>
</evidence>
<dbReference type="KEGG" id="mar:MAE_57510"/>
<dbReference type="STRING" id="449447.MAE_57510"/>
<proteinExistence type="predicted"/>
<dbReference type="Proteomes" id="UP000001510">
    <property type="component" value="Chromosome"/>
</dbReference>
<dbReference type="HOGENOM" id="CLU_2936454_0_0_3"/>
<organism evidence="1 2">
    <name type="scientific">Microcystis aeruginosa (strain NIES-843 / IAM M-2473)</name>
    <dbReference type="NCBI Taxonomy" id="449447"/>
    <lineage>
        <taxon>Bacteria</taxon>
        <taxon>Bacillati</taxon>
        <taxon>Cyanobacteriota</taxon>
        <taxon>Cyanophyceae</taxon>
        <taxon>Oscillatoriophycideae</taxon>
        <taxon>Chroococcales</taxon>
        <taxon>Microcystaceae</taxon>
        <taxon>Microcystis</taxon>
    </lineage>
</organism>
<reference evidence="1 2" key="1">
    <citation type="journal article" date="2007" name="DNA Res.">
        <title>Complete genomic structure of the bloom-forming toxic cyanobacterium Microcystis aeruginosa NIES-843.</title>
        <authorList>
            <person name="Kaneko T."/>
            <person name="Nakajima N."/>
            <person name="Okamoto S."/>
            <person name="Suzuki I."/>
            <person name="Tanabe Y."/>
            <person name="Tamaoki M."/>
            <person name="Nakamura Y."/>
            <person name="Kasai F."/>
            <person name="Watanabe A."/>
            <person name="Kawashima K."/>
            <person name="Kishida Y."/>
            <person name="Ono A."/>
            <person name="Shimizu Y."/>
            <person name="Takahashi C."/>
            <person name="Minami C."/>
            <person name="Fujishiro T."/>
            <person name="Kohara M."/>
            <person name="Katoh M."/>
            <person name="Nakazaki N."/>
            <person name="Nakayama S."/>
            <person name="Yamada M."/>
            <person name="Tabata S."/>
            <person name="Watanabe M.M."/>
        </authorList>
    </citation>
    <scope>NUCLEOTIDE SEQUENCE [LARGE SCALE GENOMIC DNA]</scope>
    <source>
        <strain evidence="2">NIES-843 / IAM M-247</strain>
    </source>
</reference>
<dbReference type="PROSITE" id="PS51257">
    <property type="entry name" value="PROKAR_LIPOPROTEIN"/>
    <property type="match status" value="1"/>
</dbReference>
<dbReference type="AlphaFoldDB" id="B0JI11"/>
<sequence>MISRISSNPFTVASCQSVSCLVSTSNLNYEQLITGCLRGEIVASLSPIIGDNKLINYLPV</sequence>
<protein>
    <submittedName>
        <fullName evidence="1">Uncharacterized protein</fullName>
    </submittedName>
</protein>